<dbReference type="RefSeq" id="WP_358355944.1">
    <property type="nucleotide sequence ID" value="NZ_JBEZFP010000051.1"/>
</dbReference>
<proteinExistence type="predicted"/>
<evidence type="ECO:0000256" key="1">
    <source>
        <dbReference type="SAM" id="SignalP"/>
    </source>
</evidence>
<evidence type="ECO:0000313" key="3">
    <source>
        <dbReference type="Proteomes" id="UP001551482"/>
    </source>
</evidence>
<name>A0ABV3DJD1_9ACTN</name>
<organism evidence="2 3">
    <name type="scientific">Streptodolium elevatio</name>
    <dbReference type="NCBI Taxonomy" id="3157996"/>
    <lineage>
        <taxon>Bacteria</taxon>
        <taxon>Bacillati</taxon>
        <taxon>Actinomycetota</taxon>
        <taxon>Actinomycetes</taxon>
        <taxon>Kitasatosporales</taxon>
        <taxon>Streptomycetaceae</taxon>
        <taxon>Streptodolium</taxon>
    </lineage>
</organism>
<reference evidence="2 3" key="1">
    <citation type="submission" date="2024-06" db="EMBL/GenBank/DDBJ databases">
        <title>The Natural Products Discovery Center: Release of the First 8490 Sequenced Strains for Exploring Actinobacteria Biosynthetic Diversity.</title>
        <authorList>
            <person name="Kalkreuter E."/>
            <person name="Kautsar S.A."/>
            <person name="Yang D."/>
            <person name="Bader C.D."/>
            <person name="Teijaro C.N."/>
            <person name="Fluegel L."/>
            <person name="Davis C.M."/>
            <person name="Simpson J.R."/>
            <person name="Lauterbach L."/>
            <person name="Steele A.D."/>
            <person name="Gui C."/>
            <person name="Meng S."/>
            <person name="Li G."/>
            <person name="Viehrig K."/>
            <person name="Ye F."/>
            <person name="Su P."/>
            <person name="Kiefer A.F."/>
            <person name="Nichols A."/>
            <person name="Cepeda A.J."/>
            <person name="Yan W."/>
            <person name="Fan B."/>
            <person name="Jiang Y."/>
            <person name="Adhikari A."/>
            <person name="Zheng C.-J."/>
            <person name="Schuster L."/>
            <person name="Cowan T.M."/>
            <person name="Smanski M.J."/>
            <person name="Chevrette M.G."/>
            <person name="De Carvalho L.P.S."/>
            <person name="Shen B."/>
        </authorList>
    </citation>
    <scope>NUCLEOTIDE SEQUENCE [LARGE SCALE GENOMIC DNA]</scope>
    <source>
        <strain evidence="2 3">NPDC048946</strain>
    </source>
</reference>
<keyword evidence="1" id="KW-0732">Signal</keyword>
<comment type="caution">
    <text evidence="2">The sequence shown here is derived from an EMBL/GenBank/DDBJ whole genome shotgun (WGS) entry which is preliminary data.</text>
</comment>
<evidence type="ECO:0008006" key="4">
    <source>
        <dbReference type="Google" id="ProtNLM"/>
    </source>
</evidence>
<dbReference type="CDD" id="cd00161">
    <property type="entry name" value="beta-trefoil_Ricin-like"/>
    <property type="match status" value="1"/>
</dbReference>
<dbReference type="SUPFAM" id="SSF50370">
    <property type="entry name" value="Ricin B-like lectins"/>
    <property type="match status" value="1"/>
</dbReference>
<dbReference type="PROSITE" id="PS50231">
    <property type="entry name" value="RICIN_B_LECTIN"/>
    <property type="match status" value="1"/>
</dbReference>
<dbReference type="Gene3D" id="2.80.10.50">
    <property type="match status" value="1"/>
</dbReference>
<keyword evidence="3" id="KW-1185">Reference proteome</keyword>
<feature type="chain" id="PRO_5046947523" description="Ricin B lectin domain-containing protein" evidence="1">
    <location>
        <begin position="25"/>
        <end position="179"/>
    </location>
</feature>
<dbReference type="EMBL" id="JBEZFP010000051">
    <property type="protein sequence ID" value="MEU8135865.1"/>
    <property type="molecule type" value="Genomic_DNA"/>
</dbReference>
<feature type="signal peptide" evidence="1">
    <location>
        <begin position="1"/>
        <end position="24"/>
    </location>
</feature>
<protein>
    <recommendedName>
        <fullName evidence="4">Ricin B lectin domain-containing protein</fullName>
    </recommendedName>
</protein>
<gene>
    <name evidence="2" type="ORF">AB0C36_20400</name>
</gene>
<sequence length="179" mass="19677">MTRKIVCLLAACFLTLLIPQSAHADVIPGTYKKMFTGNWNCLDAVGQTNNQNGGGVQQWECLPPEQALNQMWYAQSLGYDLYWLRSMGSGYGQRCLTTDGTSNVFLWDCQADPGYSGQQWHSLAGGSGALINQRTQTCLTLAPVSTWPGNGSAIYLAPCQFELVNGNWRAISRQQFNAV</sequence>
<dbReference type="Proteomes" id="UP001551482">
    <property type="component" value="Unassembled WGS sequence"/>
</dbReference>
<accession>A0ABV3DJD1</accession>
<evidence type="ECO:0000313" key="2">
    <source>
        <dbReference type="EMBL" id="MEU8135865.1"/>
    </source>
</evidence>
<dbReference type="InterPro" id="IPR035992">
    <property type="entry name" value="Ricin_B-like_lectins"/>
</dbReference>